<dbReference type="EMBL" id="LCYA01000154">
    <property type="protein sequence ID" value="KWV84754.1"/>
    <property type="molecule type" value="Genomic_DNA"/>
</dbReference>
<evidence type="ECO:0000313" key="4">
    <source>
        <dbReference type="Proteomes" id="UP000061348"/>
    </source>
</evidence>
<feature type="region of interest" description="Disordered" evidence="1">
    <location>
        <begin position="264"/>
        <end position="286"/>
    </location>
</feature>
<reference evidence="3 4" key="1">
    <citation type="submission" date="2015-05" db="EMBL/GenBank/DDBJ databases">
        <title>A genomic and transcriptomic approach to investigate the blue pigment phenotype in Pseudomonas fluorescens.</title>
        <authorList>
            <person name="Andreani N.A."/>
            <person name="Cardazzo B."/>
        </authorList>
    </citation>
    <scope>NUCLEOTIDE SEQUENCE [LARGE SCALE GENOMIC DNA]</scope>
    <source>
        <strain evidence="3 4">Ps_22</strain>
    </source>
</reference>
<feature type="compositionally biased region" description="Polar residues" evidence="1">
    <location>
        <begin position="10"/>
        <end position="21"/>
    </location>
</feature>
<evidence type="ECO:0000313" key="3">
    <source>
        <dbReference type="EMBL" id="KWV84754.1"/>
    </source>
</evidence>
<proteinExistence type="predicted"/>
<protein>
    <recommendedName>
        <fullName evidence="2">Dermonecrotic toxin N-terminal domain-containing protein</fullName>
    </recommendedName>
</protein>
<evidence type="ECO:0000256" key="1">
    <source>
        <dbReference type="SAM" id="MobiDB-lite"/>
    </source>
</evidence>
<dbReference type="Proteomes" id="UP000061348">
    <property type="component" value="Unassembled WGS sequence"/>
</dbReference>
<feature type="region of interest" description="Disordered" evidence="1">
    <location>
        <begin position="775"/>
        <end position="794"/>
    </location>
</feature>
<comment type="caution">
    <text evidence="3">The sequence shown here is derived from an EMBL/GenBank/DDBJ whole genome shotgun (WGS) entry which is preliminary data.</text>
</comment>
<organism evidence="3 4">
    <name type="scientific">Pseudomonas fluorescens</name>
    <dbReference type="NCBI Taxonomy" id="294"/>
    <lineage>
        <taxon>Bacteria</taxon>
        <taxon>Pseudomonadati</taxon>
        <taxon>Pseudomonadota</taxon>
        <taxon>Gammaproteobacteria</taxon>
        <taxon>Pseudomonadales</taxon>
        <taxon>Pseudomonadaceae</taxon>
        <taxon>Pseudomonas</taxon>
    </lineage>
</organism>
<feature type="region of interest" description="Disordered" evidence="1">
    <location>
        <begin position="1"/>
        <end position="58"/>
    </location>
</feature>
<accession>A0A109LC29</accession>
<dbReference type="RefSeq" id="WP_138763881.1">
    <property type="nucleotide sequence ID" value="NZ_LCYA01000154.1"/>
</dbReference>
<evidence type="ECO:0000259" key="2">
    <source>
        <dbReference type="Pfam" id="PF20178"/>
    </source>
</evidence>
<feature type="domain" description="Dermonecrotic toxin N-terminal" evidence="2">
    <location>
        <begin position="903"/>
        <end position="1112"/>
    </location>
</feature>
<dbReference type="InterPro" id="IPR046673">
    <property type="entry name" value="ToxA_N"/>
</dbReference>
<dbReference type="PATRIC" id="fig|294.194.peg.6406"/>
<dbReference type="Pfam" id="PF20178">
    <property type="entry name" value="ToxA_N"/>
    <property type="match status" value="1"/>
</dbReference>
<feature type="compositionally biased region" description="Polar residues" evidence="1">
    <location>
        <begin position="264"/>
        <end position="285"/>
    </location>
</feature>
<name>A0A109LC29_PSEFL</name>
<sequence length="1518" mass="166657">MTIPAATNHVPPSSSQQTPTGTFAWPVNPDERLKYDIAQQPENPGRSEPVSRRAPSSPQFLLTQGHVSTLVEKSDAELAQQLSAALMGQVAEELTTNRQSLTAPTLTQVPPFSSFGQAWARFNQALRAEPFATFAKAHHIDLSNFSWNPQEGTMTCMINGSPNSFTEFTPGWSQASADVAAAARELGAPSTTWFRYTGDHTPPSYLVGDFYAIARTELTRNPRAVIAALQQADTFPSLVIPNGPLPLDISQQTLRARQAQRSAKETITQATFERSGTLADSSRTPTPAERVEAADREVARECARILTRIGYQRRIDDQSLTFLPLLNVPDDSTYAHTRQEFGKCFSSPAFLAFAKEHNLEVSSLFIHLPTGQLEGYVRNPDGSRKSIVLRTSTCPQWAALEPDISSAARKYGRSGSVYEGPVRTQQALDISMMLDFYGVTRETGSEQKWLEQVAGLIRDGFPSLKKNNPSADTSRGIRELQQATLQALAGIKPPPTPTVVQAPAPVTTAKPPVASPVSDIAHRLFNAEPGLQSVVSGLLKDAIDASLNLDVEQLAFAVPDPDNPGEHIETPLMEMIISHVAGGAAPVFDSAGKFVDTREDVIARTGKPAGTALPIDRSALQKAMSELPGKLNETLRAAKITYWNEPPFNEPAPGLSADTALSVTPIYAGSRRSMLGQLLHSNLRLASLKSPGLNDIQRETLDTVARFPHGYLNPTDNSKTTIHFMVRTDPANPDSPNVQTPNLFIERKARDRTLAVLMCEPSGKVTPYASLHAAQQAWEQQNPAAQPPTRTDKPSLKAFDADAFYLQANVMINNGDANADTDPALIVARPSQESGFKRPEWSKTASDANRFIYHDLLLEMAGFERRHKGKSFGSDIPDISTYIQEQIKALNPPPFHYDIKDLEVIFHTPYGAPASGFGSTQTTTLPFTETFVRNLSGLPKGRVEVRHKPTGIHLAKLGKEGELGKLIQQIDAGKNYPELVRRELLDDPEKKTRRQALFAEQVPIELKMRALELTAKGEAGFDNAMGFRYLQAILDPTPGKKFVNGNEITVRPLALMRLPGAVPDVVENMFLIEPKDITVGPHILYRPLNSSAPLLQFPSRQALMETVQTQKELQKDILAWLPDETTRAVYRHDGFREPHMPTYTPVFTPAPPTLATHDLSSELQTGQLMSYLYEANSRALTSLAKHQAVSNGESRWERIKEGAGLLLNTAFLFMPESAFLIGMPFQADSIISDIKTLTGSREGNKEAAATDLFINIAMLMLHLARAHPTQTSSRTGVAAIHTVPQETRVGDLPAAPSPESALRELIRLGGPWRGFKAIDGDIQTFEDIYKGAPRLNIFGHGTEPATGEPAKVVGANGKFYSAQDIVNKLRAEKIDFSKYKNIVLRVCYSGANGPNSLGDEISNLTNIPTKSFAGPVHMDYFLGKDPIGLFKTYYREFKAKYPTLSPRDIKLLADSKVKLDFAKNNHLNTVEKTSGTLLRFNIGTQKEPEMVQELVDYRPHYSYPARDAAHVLPANSAR</sequence>
<gene>
    <name evidence="3" type="ORF">PFLmoz3_05792</name>
</gene>